<feature type="region of interest" description="Disordered" evidence="1">
    <location>
        <begin position="29"/>
        <end position="51"/>
    </location>
</feature>
<organism evidence="2 3">
    <name type="scientific">Streptomyces hesseae</name>
    <dbReference type="NCBI Taxonomy" id="3075519"/>
    <lineage>
        <taxon>Bacteria</taxon>
        <taxon>Bacillati</taxon>
        <taxon>Actinomycetota</taxon>
        <taxon>Actinomycetes</taxon>
        <taxon>Kitasatosporales</taxon>
        <taxon>Streptomycetaceae</taxon>
        <taxon>Streptomyces</taxon>
    </lineage>
</organism>
<evidence type="ECO:0000313" key="3">
    <source>
        <dbReference type="Proteomes" id="UP001180531"/>
    </source>
</evidence>
<sequence length="142" mass="14102">MSRTAAISGFVIIALTGASGCGSDSSGKGSSGSAAAAAATTDGSGDGRKDVSISDCAYVEKVGISAKLSAMNPSATATYSYTVTVKFTAPDGSALEPQDFSLLFVRPGRSDDHEVTAPYSPKAGAPTKGAKCEIAKVVRGTG</sequence>
<dbReference type="RefSeq" id="WP_311615610.1">
    <property type="nucleotide sequence ID" value="NZ_JAVRFI010000033.1"/>
</dbReference>
<evidence type="ECO:0008006" key="4">
    <source>
        <dbReference type="Google" id="ProtNLM"/>
    </source>
</evidence>
<gene>
    <name evidence="2" type="ORF">RM609_31595</name>
</gene>
<reference evidence="2" key="1">
    <citation type="submission" date="2024-05" db="EMBL/GenBank/DDBJ databases">
        <title>30 novel species of actinomycetes from the DSMZ collection.</title>
        <authorList>
            <person name="Nouioui I."/>
        </authorList>
    </citation>
    <scope>NUCLEOTIDE SEQUENCE</scope>
    <source>
        <strain evidence="2">DSM 40473</strain>
    </source>
</reference>
<dbReference type="PROSITE" id="PS51257">
    <property type="entry name" value="PROKAR_LIPOPROTEIN"/>
    <property type="match status" value="1"/>
</dbReference>
<keyword evidence="3" id="KW-1185">Reference proteome</keyword>
<accession>A0ABU2SX62</accession>
<proteinExistence type="predicted"/>
<dbReference type="EMBL" id="JAVRFI010000033">
    <property type="protein sequence ID" value="MDT0453593.1"/>
    <property type="molecule type" value="Genomic_DNA"/>
</dbReference>
<protein>
    <recommendedName>
        <fullName evidence="4">Lipoprotein</fullName>
    </recommendedName>
</protein>
<dbReference type="Proteomes" id="UP001180531">
    <property type="component" value="Unassembled WGS sequence"/>
</dbReference>
<feature type="compositionally biased region" description="Low complexity" evidence="1">
    <location>
        <begin position="29"/>
        <end position="43"/>
    </location>
</feature>
<evidence type="ECO:0000256" key="1">
    <source>
        <dbReference type="SAM" id="MobiDB-lite"/>
    </source>
</evidence>
<name>A0ABU2SX62_9ACTN</name>
<evidence type="ECO:0000313" key="2">
    <source>
        <dbReference type="EMBL" id="MDT0453593.1"/>
    </source>
</evidence>
<comment type="caution">
    <text evidence="2">The sequence shown here is derived from an EMBL/GenBank/DDBJ whole genome shotgun (WGS) entry which is preliminary data.</text>
</comment>